<feature type="domain" description="Response regulatory" evidence="2">
    <location>
        <begin position="4"/>
        <end position="124"/>
    </location>
</feature>
<evidence type="ECO:0000313" key="5">
    <source>
        <dbReference type="Proteomes" id="UP001155040"/>
    </source>
</evidence>
<proteinExistence type="predicted"/>
<reference evidence="4" key="1">
    <citation type="submission" date="2022-08" db="EMBL/GenBank/DDBJ databases">
        <title>Genomic Encyclopedia of Type Strains, Phase V (KMG-V): Genome sequencing to study the core and pangenomes of soil and plant-associated prokaryotes.</title>
        <authorList>
            <person name="Whitman W."/>
        </authorList>
    </citation>
    <scope>NUCLEOTIDE SEQUENCE</scope>
    <source>
        <strain evidence="4">SP3012</strain>
    </source>
</reference>
<evidence type="ECO:0000259" key="3">
    <source>
        <dbReference type="PROSITE" id="PS50930"/>
    </source>
</evidence>
<dbReference type="EMBL" id="JANUBF010000029">
    <property type="protein sequence ID" value="MCS4037896.1"/>
    <property type="molecule type" value="Genomic_DNA"/>
</dbReference>
<accession>A0A9X2UN16</accession>
<dbReference type="SMART" id="SM00448">
    <property type="entry name" value="REC"/>
    <property type="match status" value="1"/>
</dbReference>
<evidence type="ECO:0000256" key="1">
    <source>
        <dbReference type="PROSITE-ProRule" id="PRU00169"/>
    </source>
</evidence>
<dbReference type="PANTHER" id="PTHR37299:SF1">
    <property type="entry name" value="STAGE 0 SPORULATION PROTEIN A HOMOLOG"/>
    <property type="match status" value="1"/>
</dbReference>
<evidence type="ECO:0000259" key="2">
    <source>
        <dbReference type="PROSITE" id="PS50110"/>
    </source>
</evidence>
<dbReference type="InterPro" id="IPR011006">
    <property type="entry name" value="CheY-like_superfamily"/>
</dbReference>
<feature type="modified residue" description="4-aspartylphosphate" evidence="1">
    <location>
        <position position="61"/>
    </location>
</feature>
<dbReference type="SUPFAM" id="SSF52172">
    <property type="entry name" value="CheY-like"/>
    <property type="match status" value="1"/>
</dbReference>
<organism evidence="4 5">
    <name type="scientific">Salinibacter ruber</name>
    <dbReference type="NCBI Taxonomy" id="146919"/>
    <lineage>
        <taxon>Bacteria</taxon>
        <taxon>Pseudomonadati</taxon>
        <taxon>Rhodothermota</taxon>
        <taxon>Rhodothermia</taxon>
        <taxon>Rhodothermales</taxon>
        <taxon>Salinibacteraceae</taxon>
        <taxon>Salinibacter</taxon>
    </lineage>
</organism>
<sequence>MPMRCLVVDDEPLARERLRALLDEADLDEADEDVEVVAEAEGGKEAVSLIHDREPSVVFLDVQMPVLGGFDVVDLLPEPGQRPHIVFVTAYDEYAIQAFEARALDYLTKPVRLERLNKTLGRVQDALADDDAREQENLDDFRDSRQDQALKRLTVHVGRRLRVVPLEEVRWIEADEGFVFAHTEGGRYRTDFTLEELESRLPPTRFVRAHRSTIVNLDAAYELVPEPAGTATLRLQDGTEVKVARRRTGDVRSAIGG</sequence>
<gene>
    <name evidence="4" type="ORF">GGQ01_002985</name>
</gene>
<dbReference type="PROSITE" id="PS50110">
    <property type="entry name" value="RESPONSE_REGULATORY"/>
    <property type="match status" value="1"/>
</dbReference>
<protein>
    <submittedName>
        <fullName evidence="4">Two-component system LytT family response regulator</fullName>
    </submittedName>
</protein>
<dbReference type="GO" id="GO:0000156">
    <property type="term" value="F:phosphorelay response regulator activity"/>
    <property type="evidence" value="ECO:0007669"/>
    <property type="project" value="InterPro"/>
</dbReference>
<dbReference type="PROSITE" id="PS50930">
    <property type="entry name" value="HTH_LYTTR"/>
    <property type="match status" value="1"/>
</dbReference>
<dbReference type="InterPro" id="IPR007492">
    <property type="entry name" value="LytTR_DNA-bd_dom"/>
</dbReference>
<dbReference type="SMART" id="SM00850">
    <property type="entry name" value="LytTR"/>
    <property type="match status" value="1"/>
</dbReference>
<comment type="caution">
    <text evidence="4">The sequence shown here is derived from an EMBL/GenBank/DDBJ whole genome shotgun (WGS) entry which is preliminary data.</text>
</comment>
<dbReference type="RefSeq" id="WP_259078416.1">
    <property type="nucleotide sequence ID" value="NZ_JANTZC010000024.1"/>
</dbReference>
<dbReference type="InterPro" id="IPR001789">
    <property type="entry name" value="Sig_transdc_resp-reg_receiver"/>
</dbReference>
<dbReference type="GO" id="GO:0003677">
    <property type="term" value="F:DNA binding"/>
    <property type="evidence" value="ECO:0007669"/>
    <property type="project" value="InterPro"/>
</dbReference>
<dbReference type="InterPro" id="IPR046947">
    <property type="entry name" value="LytR-like"/>
</dbReference>
<dbReference type="AlphaFoldDB" id="A0A9X2UN16"/>
<evidence type="ECO:0000313" key="4">
    <source>
        <dbReference type="EMBL" id="MCS4037896.1"/>
    </source>
</evidence>
<dbReference type="Pfam" id="PF04397">
    <property type="entry name" value="LytTR"/>
    <property type="match status" value="1"/>
</dbReference>
<dbReference type="Gene3D" id="2.40.50.1020">
    <property type="entry name" value="LytTr DNA-binding domain"/>
    <property type="match status" value="1"/>
</dbReference>
<feature type="domain" description="HTH LytTR-type" evidence="3">
    <location>
        <begin position="153"/>
        <end position="257"/>
    </location>
</feature>
<dbReference type="Pfam" id="PF00072">
    <property type="entry name" value="Response_reg"/>
    <property type="match status" value="1"/>
</dbReference>
<dbReference type="Gene3D" id="3.40.50.2300">
    <property type="match status" value="1"/>
</dbReference>
<keyword evidence="1" id="KW-0597">Phosphoprotein</keyword>
<dbReference type="PANTHER" id="PTHR37299">
    <property type="entry name" value="TRANSCRIPTIONAL REGULATOR-RELATED"/>
    <property type="match status" value="1"/>
</dbReference>
<name>A0A9X2UN16_9BACT</name>
<dbReference type="Proteomes" id="UP001155040">
    <property type="component" value="Unassembled WGS sequence"/>
</dbReference>